<dbReference type="Proteomes" id="UP000469724">
    <property type="component" value="Unassembled WGS sequence"/>
</dbReference>
<accession>A0A7K3NKP0</accession>
<dbReference type="EMBL" id="JAAGRQ010000027">
    <property type="protein sequence ID" value="NDY56766.1"/>
    <property type="molecule type" value="Genomic_DNA"/>
</dbReference>
<keyword evidence="2" id="KW-1185">Reference proteome</keyword>
<dbReference type="RefSeq" id="WP_163301799.1">
    <property type="nucleotide sequence ID" value="NZ_JAAGRQ010000027.1"/>
</dbReference>
<proteinExistence type="predicted"/>
<gene>
    <name evidence="1" type="ORF">G3N56_08415</name>
</gene>
<evidence type="ECO:0000313" key="1">
    <source>
        <dbReference type="EMBL" id="NDY56766.1"/>
    </source>
</evidence>
<dbReference type="AlphaFoldDB" id="A0A7K3NKP0"/>
<evidence type="ECO:0000313" key="2">
    <source>
        <dbReference type="Proteomes" id="UP000469724"/>
    </source>
</evidence>
<organism evidence="1 2">
    <name type="scientific">Desulfolutivibrio sulfodismutans</name>
    <dbReference type="NCBI Taxonomy" id="63561"/>
    <lineage>
        <taxon>Bacteria</taxon>
        <taxon>Pseudomonadati</taxon>
        <taxon>Thermodesulfobacteriota</taxon>
        <taxon>Desulfovibrionia</taxon>
        <taxon>Desulfovibrionales</taxon>
        <taxon>Desulfovibrionaceae</taxon>
        <taxon>Desulfolutivibrio</taxon>
    </lineage>
</organism>
<sequence>MIDLYLHAPTREALLADLLPLGLAVDGELVTASHDHALMEIPISGGTGVTVALRCVGETLTVAVLGTKFPNGTKIVSRPENAPAPAGGASESLETAKAAACAAIDAEAERRRLMVLTPGQGQAMEYQHTAEEAARAVAAPDPLDPAAYPFLAAEQEALLATIGEVGLRDVAVAVLTDRAAWMAYGAAIKAVRRRAKLQIREAADVAAVAAVELGIEWPEKP</sequence>
<comment type="caution">
    <text evidence="1">The sequence shown here is derived from an EMBL/GenBank/DDBJ whole genome shotgun (WGS) entry which is preliminary data.</text>
</comment>
<reference evidence="1 2" key="1">
    <citation type="submission" date="2020-02" db="EMBL/GenBank/DDBJ databases">
        <title>Comparative genomics of sulfur disproportionating microorganisms.</title>
        <authorList>
            <person name="Ward L.M."/>
            <person name="Bertran E."/>
            <person name="Johnston D.T."/>
        </authorList>
    </citation>
    <scope>NUCLEOTIDE SEQUENCE [LARGE SCALE GENOMIC DNA]</scope>
    <source>
        <strain evidence="1 2">DSM 3696</strain>
    </source>
</reference>
<name>A0A7K3NKP0_9BACT</name>
<protein>
    <submittedName>
        <fullName evidence="1">Uncharacterized protein</fullName>
    </submittedName>
</protein>